<dbReference type="InterPro" id="IPR035500">
    <property type="entry name" value="NHR-like_dom_sf"/>
</dbReference>
<protein>
    <submittedName>
        <fullName evidence="6">NR LBD domain-containing protein</fullName>
    </submittedName>
</protein>
<evidence type="ECO:0000256" key="1">
    <source>
        <dbReference type="ARBA" id="ARBA00023015"/>
    </source>
</evidence>
<evidence type="ECO:0000313" key="5">
    <source>
        <dbReference type="Proteomes" id="UP000095283"/>
    </source>
</evidence>
<dbReference type="Proteomes" id="UP000095283">
    <property type="component" value="Unplaced"/>
</dbReference>
<dbReference type="WBParaSite" id="Hba_05026">
    <property type="protein sequence ID" value="Hba_05026"/>
    <property type="gene ID" value="Hba_05026"/>
</dbReference>
<keyword evidence="3" id="KW-0675">Receptor</keyword>
<keyword evidence="2" id="KW-0804">Transcription</keyword>
<dbReference type="PROSITE" id="PS51843">
    <property type="entry name" value="NR_LBD"/>
    <property type="match status" value="1"/>
</dbReference>
<dbReference type="InterPro" id="IPR050274">
    <property type="entry name" value="Nuclear_hormone_rcpt_NR2"/>
</dbReference>
<keyword evidence="1" id="KW-0805">Transcription regulation</keyword>
<dbReference type="SUPFAM" id="SSF48508">
    <property type="entry name" value="Nuclear receptor ligand-binding domain"/>
    <property type="match status" value="1"/>
</dbReference>
<proteinExistence type="predicted"/>
<dbReference type="Gene3D" id="1.10.565.10">
    <property type="entry name" value="Retinoid X Receptor"/>
    <property type="match status" value="1"/>
</dbReference>
<dbReference type="PANTHER" id="PTHR24083">
    <property type="entry name" value="NUCLEAR HORMONE RECEPTOR"/>
    <property type="match status" value="1"/>
</dbReference>
<keyword evidence="5" id="KW-1185">Reference proteome</keyword>
<sequence>MNNKDVVRIILNIRSNGHLCIKPVLSETELNCCILSARLIHALPILRLHFRRQFVPSVEIKPVENIMECIAVQEERQTIRAQIVEVTSFPVASEMTTFSVLPDVTIFPVTSESISPPVALELSCYPAAPESTSFIESTVISHYSTISFESEEATVTYFNLPNARGNDGAVDIKENSLKTQISPTLHHQIKRVLHWALMIPAFRSLPLYDQSLLIHHGTFIYIGYLKLLNRIILGWCELILSDIAYRRSSMDTILLQTHNDLKQDSGCLNTFYKFLNELTAKFRDLEVDKMEIGALRLIVLLNSG</sequence>
<accession>A0A1I7WJ32</accession>
<dbReference type="PRINTS" id="PR00398">
    <property type="entry name" value="STRDHORMONER"/>
</dbReference>
<organism evidence="5 6">
    <name type="scientific">Heterorhabditis bacteriophora</name>
    <name type="common">Entomopathogenic nematode worm</name>
    <dbReference type="NCBI Taxonomy" id="37862"/>
    <lineage>
        <taxon>Eukaryota</taxon>
        <taxon>Metazoa</taxon>
        <taxon>Ecdysozoa</taxon>
        <taxon>Nematoda</taxon>
        <taxon>Chromadorea</taxon>
        <taxon>Rhabditida</taxon>
        <taxon>Rhabditina</taxon>
        <taxon>Rhabditomorpha</taxon>
        <taxon>Strongyloidea</taxon>
        <taxon>Heterorhabditidae</taxon>
        <taxon>Heterorhabditis</taxon>
    </lineage>
</organism>
<dbReference type="Pfam" id="PF00104">
    <property type="entry name" value="Hormone_recep"/>
    <property type="match status" value="1"/>
</dbReference>
<dbReference type="AlphaFoldDB" id="A0A1I7WJ32"/>
<evidence type="ECO:0000313" key="6">
    <source>
        <dbReference type="WBParaSite" id="Hba_05026"/>
    </source>
</evidence>
<evidence type="ECO:0000256" key="3">
    <source>
        <dbReference type="ARBA" id="ARBA00023170"/>
    </source>
</evidence>
<reference evidence="6" key="1">
    <citation type="submission" date="2016-11" db="UniProtKB">
        <authorList>
            <consortium name="WormBaseParasite"/>
        </authorList>
    </citation>
    <scope>IDENTIFICATION</scope>
</reference>
<evidence type="ECO:0000259" key="4">
    <source>
        <dbReference type="PROSITE" id="PS51843"/>
    </source>
</evidence>
<evidence type="ECO:0000256" key="2">
    <source>
        <dbReference type="ARBA" id="ARBA00023163"/>
    </source>
</evidence>
<name>A0A1I7WJ32_HETBA</name>
<dbReference type="InterPro" id="IPR000536">
    <property type="entry name" value="Nucl_hrmn_rcpt_lig-bd"/>
</dbReference>
<feature type="domain" description="NR LBD" evidence="4">
    <location>
        <begin position="130"/>
        <end position="304"/>
    </location>
</feature>
<dbReference type="InterPro" id="IPR001723">
    <property type="entry name" value="Nuclear_hrmn_rcpt"/>
</dbReference>